<keyword evidence="2" id="KW-1185">Reference proteome</keyword>
<sequence>MSPVEALVFGQVRQHGMKSTALVSDKTSDSNNLESHSDIRELMLYECHGPPSLVRALSRFLGAVMKYGSTCISERAFASESAMAALLDIGSLIQIRERVAFFHEGCPHRATVIKVEIIDNQAFVTLRPDDQSLQIVTVSATHILRYLVFAQETELPETELPETELPV</sequence>
<organism evidence="1 2">
    <name type="scientific">Obba rivulosa</name>
    <dbReference type="NCBI Taxonomy" id="1052685"/>
    <lineage>
        <taxon>Eukaryota</taxon>
        <taxon>Fungi</taxon>
        <taxon>Dikarya</taxon>
        <taxon>Basidiomycota</taxon>
        <taxon>Agaricomycotina</taxon>
        <taxon>Agaricomycetes</taxon>
        <taxon>Polyporales</taxon>
        <taxon>Gelatoporiaceae</taxon>
        <taxon>Obba</taxon>
    </lineage>
</organism>
<protein>
    <submittedName>
        <fullName evidence="1">Uncharacterized protein</fullName>
    </submittedName>
</protein>
<accession>A0A8E2DEI1</accession>
<dbReference type="EMBL" id="KV722627">
    <property type="protein sequence ID" value="OCH84865.1"/>
    <property type="molecule type" value="Genomic_DNA"/>
</dbReference>
<dbReference type="Proteomes" id="UP000250043">
    <property type="component" value="Unassembled WGS sequence"/>
</dbReference>
<gene>
    <name evidence="1" type="ORF">OBBRIDRAFT_807929</name>
</gene>
<reference evidence="1 2" key="1">
    <citation type="submission" date="2016-07" db="EMBL/GenBank/DDBJ databases">
        <title>Draft genome of the white-rot fungus Obba rivulosa 3A-2.</title>
        <authorList>
            <consortium name="DOE Joint Genome Institute"/>
            <person name="Miettinen O."/>
            <person name="Riley R."/>
            <person name="Acob R."/>
            <person name="Barry K."/>
            <person name="Cullen D."/>
            <person name="De Vries R."/>
            <person name="Hainaut M."/>
            <person name="Hatakka A."/>
            <person name="Henrissat B."/>
            <person name="Hilden K."/>
            <person name="Kuo R."/>
            <person name="Labutti K."/>
            <person name="Lipzen A."/>
            <person name="Makela M.R."/>
            <person name="Sandor L."/>
            <person name="Spatafora J.W."/>
            <person name="Grigoriev I.V."/>
            <person name="Hibbett D.S."/>
        </authorList>
    </citation>
    <scope>NUCLEOTIDE SEQUENCE [LARGE SCALE GENOMIC DNA]</scope>
    <source>
        <strain evidence="1 2">3A-2</strain>
    </source>
</reference>
<evidence type="ECO:0000313" key="1">
    <source>
        <dbReference type="EMBL" id="OCH84865.1"/>
    </source>
</evidence>
<evidence type="ECO:0000313" key="2">
    <source>
        <dbReference type="Proteomes" id="UP000250043"/>
    </source>
</evidence>
<proteinExistence type="predicted"/>
<dbReference type="AlphaFoldDB" id="A0A8E2DEI1"/>
<name>A0A8E2DEI1_9APHY</name>